<dbReference type="SFLD" id="SFLDG01129">
    <property type="entry name" value="C1.5:_HAD__Beta-PGM__Phosphata"/>
    <property type="match status" value="1"/>
</dbReference>
<dbReference type="NCBIfam" id="TIGR01509">
    <property type="entry name" value="HAD-SF-IA-v3"/>
    <property type="match status" value="1"/>
</dbReference>
<dbReference type="SUPFAM" id="SSF56784">
    <property type="entry name" value="HAD-like"/>
    <property type="match status" value="1"/>
</dbReference>
<dbReference type="GO" id="GO:0016787">
    <property type="term" value="F:hydrolase activity"/>
    <property type="evidence" value="ECO:0007669"/>
    <property type="project" value="UniProtKB-KW"/>
</dbReference>
<evidence type="ECO:0000256" key="4">
    <source>
        <dbReference type="ARBA" id="ARBA00022842"/>
    </source>
</evidence>
<dbReference type="Gene3D" id="3.40.50.1000">
    <property type="entry name" value="HAD superfamily/HAD-like"/>
    <property type="match status" value="1"/>
</dbReference>
<dbReference type="InterPro" id="IPR051600">
    <property type="entry name" value="Beta-PGM-like"/>
</dbReference>
<dbReference type="InterPro" id="IPR023214">
    <property type="entry name" value="HAD_sf"/>
</dbReference>
<protein>
    <submittedName>
        <fullName evidence="5">HAD superfamily hydrolase (TIGR01509 family)</fullName>
    </submittedName>
</protein>
<dbReference type="PANTHER" id="PTHR46193:SF10">
    <property type="entry name" value="6-PHOSPHOGLUCONATE PHOSPHATASE"/>
    <property type="match status" value="1"/>
</dbReference>
<dbReference type="Pfam" id="PF13419">
    <property type="entry name" value="HAD_2"/>
    <property type="match status" value="1"/>
</dbReference>
<keyword evidence="5" id="KW-0378">Hydrolase</keyword>
<dbReference type="InterPro" id="IPR006439">
    <property type="entry name" value="HAD-SF_hydro_IA"/>
</dbReference>
<reference evidence="5 6" key="1">
    <citation type="submission" date="2017-10" db="EMBL/GenBank/DDBJ databases">
        <title>Sequencing the genomes of 1000 actinobacteria strains.</title>
        <authorList>
            <person name="Klenk H.-P."/>
        </authorList>
    </citation>
    <scope>NUCLEOTIDE SEQUENCE [LARGE SCALE GENOMIC DNA]</scope>
    <source>
        <strain evidence="5 6">DSM 21798</strain>
    </source>
</reference>
<dbReference type="InterPro" id="IPR036412">
    <property type="entry name" value="HAD-like_sf"/>
</dbReference>
<evidence type="ECO:0000256" key="2">
    <source>
        <dbReference type="ARBA" id="ARBA00006171"/>
    </source>
</evidence>
<dbReference type="PANTHER" id="PTHR46193">
    <property type="entry name" value="6-PHOSPHOGLUCONATE PHOSPHATASE"/>
    <property type="match status" value="1"/>
</dbReference>
<dbReference type="EMBL" id="PDJE01000001">
    <property type="protein sequence ID" value="PFG29952.1"/>
    <property type="molecule type" value="Genomic_DNA"/>
</dbReference>
<comment type="caution">
    <text evidence="5">The sequence shown here is derived from an EMBL/GenBank/DDBJ whole genome shotgun (WGS) entry which is preliminary data.</text>
</comment>
<accession>A0A2A9DVD9</accession>
<keyword evidence="6" id="KW-1185">Reference proteome</keyword>
<dbReference type="SFLD" id="SFLDG01135">
    <property type="entry name" value="C1.5.6:_HAD__Beta-PGM__Phospha"/>
    <property type="match status" value="1"/>
</dbReference>
<dbReference type="GO" id="GO:0046872">
    <property type="term" value="F:metal ion binding"/>
    <property type="evidence" value="ECO:0007669"/>
    <property type="project" value="UniProtKB-KW"/>
</dbReference>
<name>A0A2A9DVD9_9MICO</name>
<keyword evidence="4" id="KW-0460">Magnesium</keyword>
<gene>
    <name evidence="5" type="ORF">ATJ78_0871</name>
</gene>
<keyword evidence="3" id="KW-0479">Metal-binding</keyword>
<dbReference type="RefSeq" id="WP_098406470.1">
    <property type="nucleotide sequence ID" value="NZ_PDJE01000001.1"/>
</dbReference>
<dbReference type="SFLD" id="SFLDS00003">
    <property type="entry name" value="Haloacid_Dehalogenase"/>
    <property type="match status" value="1"/>
</dbReference>
<dbReference type="AlphaFoldDB" id="A0A2A9DVD9"/>
<sequence>MRSVIDAVVFDCDGVLVDSEVLSLQIGQKVMADLGWEADLPTLVETFMGCSHEYYIAQIEKNIGRALDDDWSVPYQPWYDKAFAEDLREIEGISLALDSIELPTAVASNSKHERIRSSLTTVGLLARFEGRICSAEDVPNGKPAPDVYLKAAETLGVDPARCIAVEDSRFGVQAARAAGMTVLAYQTDMTPSGWFDRPDITVFRSMADLPALIDQLSS</sequence>
<proteinExistence type="inferred from homology"/>
<dbReference type="InterPro" id="IPR023198">
    <property type="entry name" value="PGP-like_dom2"/>
</dbReference>
<dbReference type="Proteomes" id="UP000221369">
    <property type="component" value="Unassembled WGS sequence"/>
</dbReference>
<evidence type="ECO:0000313" key="6">
    <source>
        <dbReference type="Proteomes" id="UP000221369"/>
    </source>
</evidence>
<evidence type="ECO:0000256" key="1">
    <source>
        <dbReference type="ARBA" id="ARBA00001946"/>
    </source>
</evidence>
<comment type="cofactor">
    <cofactor evidence="1">
        <name>Mg(2+)</name>
        <dbReference type="ChEBI" id="CHEBI:18420"/>
    </cofactor>
</comment>
<organism evidence="5 6">
    <name type="scientific">Paramicrobacterium agarici</name>
    <dbReference type="NCBI Taxonomy" id="630514"/>
    <lineage>
        <taxon>Bacteria</taxon>
        <taxon>Bacillati</taxon>
        <taxon>Actinomycetota</taxon>
        <taxon>Actinomycetes</taxon>
        <taxon>Micrococcales</taxon>
        <taxon>Microbacteriaceae</taxon>
        <taxon>Paramicrobacterium</taxon>
    </lineage>
</organism>
<evidence type="ECO:0000256" key="3">
    <source>
        <dbReference type="ARBA" id="ARBA00022723"/>
    </source>
</evidence>
<dbReference type="InterPro" id="IPR041492">
    <property type="entry name" value="HAD_2"/>
</dbReference>
<evidence type="ECO:0000313" key="5">
    <source>
        <dbReference type="EMBL" id="PFG29952.1"/>
    </source>
</evidence>
<comment type="similarity">
    <text evidence="2">Belongs to the HAD-like hydrolase superfamily. CbbY/CbbZ/Gph/YieH family.</text>
</comment>
<dbReference type="Gene3D" id="1.10.150.240">
    <property type="entry name" value="Putative phosphatase, domain 2"/>
    <property type="match status" value="1"/>
</dbReference>